<keyword evidence="7" id="KW-0139">CF(1)</keyword>
<dbReference type="Gene3D" id="1.10.520.20">
    <property type="entry name" value="N-terminal domain of the delta subunit of the F1F0-ATP synthase"/>
    <property type="match status" value="1"/>
</dbReference>
<dbReference type="PANTHER" id="PTHR11910">
    <property type="entry name" value="ATP SYNTHASE DELTA CHAIN"/>
    <property type="match status" value="1"/>
</dbReference>
<dbReference type="InterPro" id="IPR000711">
    <property type="entry name" value="ATPase_OSCP/dsu"/>
</dbReference>
<evidence type="ECO:0000256" key="6">
    <source>
        <dbReference type="ARBA" id="ARBA00023310"/>
    </source>
</evidence>
<evidence type="ECO:0000313" key="9">
    <source>
        <dbReference type="Proteomes" id="UP000584587"/>
    </source>
</evidence>
<keyword evidence="3 7" id="KW-0375">Hydrogen ion transport</keyword>
<evidence type="ECO:0000256" key="1">
    <source>
        <dbReference type="ARBA" id="ARBA00004370"/>
    </source>
</evidence>
<gene>
    <name evidence="7" type="primary">atpH</name>
    <name evidence="8" type="ORF">HER12_02390</name>
</gene>
<dbReference type="PRINTS" id="PR00125">
    <property type="entry name" value="ATPASEDELTA"/>
</dbReference>
<reference evidence="8 9" key="1">
    <citation type="submission" date="2020-04" db="EMBL/GenBank/DDBJ databases">
        <title>Complete genome sequence of Spiroplasma platyhelix ATCC 51748, an insect isolate.</title>
        <authorList>
            <person name="Green E.A."/>
            <person name="Klassen J.L."/>
        </authorList>
    </citation>
    <scope>NUCLEOTIDE SEQUENCE [LARGE SCALE GENOMIC DNA]</scope>
    <source>
        <strain evidence="8 9">PALS-1</strain>
    </source>
</reference>
<comment type="subcellular location">
    <subcellularLocation>
        <location evidence="7">Cell membrane</location>
        <topology evidence="7">Peripheral membrane protein</topology>
    </subcellularLocation>
    <subcellularLocation>
        <location evidence="1">Membrane</location>
    </subcellularLocation>
</comment>
<evidence type="ECO:0000256" key="3">
    <source>
        <dbReference type="ARBA" id="ARBA00022781"/>
    </source>
</evidence>
<dbReference type="NCBIfam" id="NF009975">
    <property type="entry name" value="PRK13436.1"/>
    <property type="match status" value="1"/>
</dbReference>
<dbReference type="HAMAP" id="MF_01416">
    <property type="entry name" value="ATP_synth_delta_bact"/>
    <property type="match status" value="1"/>
</dbReference>
<dbReference type="Pfam" id="PF00213">
    <property type="entry name" value="OSCP"/>
    <property type="match status" value="1"/>
</dbReference>
<comment type="function">
    <text evidence="7">This protein is part of the stalk that links CF(0) to CF(1). It either transmits conformational changes from CF(0) to CF(1) or is implicated in proton conduction.</text>
</comment>
<dbReference type="InterPro" id="IPR026015">
    <property type="entry name" value="ATP_synth_OSCP/delta_N_sf"/>
</dbReference>
<accession>A0A846TWP0</accession>
<dbReference type="GO" id="GO:0045259">
    <property type="term" value="C:proton-transporting ATP synthase complex"/>
    <property type="evidence" value="ECO:0007669"/>
    <property type="project" value="UniProtKB-KW"/>
</dbReference>
<dbReference type="RefSeq" id="WP_168105080.1">
    <property type="nucleotide sequence ID" value="NZ_CP051215.1"/>
</dbReference>
<keyword evidence="9" id="KW-1185">Reference proteome</keyword>
<comment type="function">
    <text evidence="7">F(1)F(0) ATP synthase produces ATP from ADP in the presence of a proton or sodium gradient. F-type ATPases consist of two structural domains, F(1) containing the extramembraneous catalytic core and F(0) containing the membrane proton channel, linked together by a central stalk and a peripheral stalk. During catalysis, ATP synthesis in the catalytic domain of F(1) is coupled via a rotary mechanism of the central stalk subunits to proton translocation.</text>
</comment>
<keyword evidence="5 7" id="KW-0472">Membrane</keyword>
<keyword evidence="2 7" id="KW-0813">Transport</keyword>
<dbReference type="NCBIfam" id="TIGR01145">
    <property type="entry name" value="ATP_synt_delta"/>
    <property type="match status" value="1"/>
</dbReference>
<keyword evidence="4 7" id="KW-0406">Ion transport</keyword>
<comment type="similarity">
    <text evidence="7">Belongs to the ATPase delta chain family.</text>
</comment>
<keyword evidence="7" id="KW-1003">Cell membrane</keyword>
<evidence type="ECO:0000313" key="8">
    <source>
        <dbReference type="EMBL" id="NKE38602.1"/>
    </source>
</evidence>
<dbReference type="GO" id="GO:0005886">
    <property type="term" value="C:plasma membrane"/>
    <property type="evidence" value="ECO:0007669"/>
    <property type="project" value="UniProtKB-SubCell"/>
</dbReference>
<dbReference type="AlphaFoldDB" id="A0A846TWP0"/>
<evidence type="ECO:0000256" key="4">
    <source>
        <dbReference type="ARBA" id="ARBA00023065"/>
    </source>
</evidence>
<dbReference type="GO" id="GO:0046933">
    <property type="term" value="F:proton-transporting ATP synthase activity, rotational mechanism"/>
    <property type="evidence" value="ECO:0007669"/>
    <property type="project" value="UniProtKB-UniRule"/>
</dbReference>
<name>A0A846TWP0_9MOLU</name>
<evidence type="ECO:0000256" key="7">
    <source>
        <dbReference type="HAMAP-Rule" id="MF_01416"/>
    </source>
</evidence>
<organism evidence="8 9">
    <name type="scientific">Spiroplasma platyhelix PALS-1</name>
    <dbReference type="NCBI Taxonomy" id="1276218"/>
    <lineage>
        <taxon>Bacteria</taxon>
        <taxon>Bacillati</taxon>
        <taxon>Mycoplasmatota</taxon>
        <taxon>Mollicutes</taxon>
        <taxon>Entomoplasmatales</taxon>
        <taxon>Spiroplasmataceae</taxon>
        <taxon>Spiroplasma</taxon>
    </lineage>
</organism>
<dbReference type="SUPFAM" id="SSF47928">
    <property type="entry name" value="N-terminal domain of the delta subunit of the F1F0-ATP synthase"/>
    <property type="match status" value="1"/>
</dbReference>
<comment type="caution">
    <text evidence="8">The sequence shown here is derived from an EMBL/GenBank/DDBJ whole genome shotgun (WGS) entry which is preliminary data.</text>
</comment>
<dbReference type="EMBL" id="JAAVVK010000002">
    <property type="protein sequence ID" value="NKE38602.1"/>
    <property type="molecule type" value="Genomic_DNA"/>
</dbReference>
<sequence length="183" mass="21216">MINETIVTNWSHAFFQLIVEEKEVKEYSDESVILIDLFTKYQDFLHIIDSAVLPFSEKATIIRTTFKQFAKYMVNFLLLLAQENCFCYVLLILKEFRKECNAYYGVQYGVVYSVVPLSSTQMKKLEAKVKLVTKQTVELVNKIDENLIAGVKIKVKNQVFDGSVKAQVDQLRNDLLRNNQEGR</sequence>
<evidence type="ECO:0000256" key="2">
    <source>
        <dbReference type="ARBA" id="ARBA00022448"/>
    </source>
</evidence>
<proteinExistence type="inferred from homology"/>
<dbReference type="Proteomes" id="UP000584587">
    <property type="component" value="Unassembled WGS sequence"/>
</dbReference>
<evidence type="ECO:0000256" key="5">
    <source>
        <dbReference type="ARBA" id="ARBA00023136"/>
    </source>
</evidence>
<keyword evidence="6 7" id="KW-0066">ATP synthesis</keyword>
<protein>
    <recommendedName>
        <fullName evidence="7">ATP synthase subunit delta</fullName>
    </recommendedName>
    <alternativeName>
        <fullName evidence="7">ATP synthase F(1) sector subunit delta</fullName>
    </alternativeName>
    <alternativeName>
        <fullName evidence="7">F-type ATPase subunit delta</fullName>
        <shortName evidence="7">F-ATPase subunit delta</shortName>
    </alternativeName>
</protein>